<reference evidence="2 3" key="1">
    <citation type="journal article" date="2020" name="ISME J.">
        <title>Comparative genomics reveals insights into cyanobacterial evolution and habitat adaptation.</title>
        <authorList>
            <person name="Chen M.Y."/>
            <person name="Teng W.K."/>
            <person name="Zhao L."/>
            <person name="Hu C.X."/>
            <person name="Zhou Y.K."/>
            <person name="Han B.P."/>
            <person name="Song L.R."/>
            <person name="Shu W.S."/>
        </authorList>
    </citation>
    <scope>NUCLEOTIDE SEQUENCE [LARGE SCALE GENOMIC DNA]</scope>
    <source>
        <strain evidence="2 3">FACHB-838</strain>
    </source>
</reference>
<protein>
    <recommendedName>
        <fullName evidence="1">CobQ/CobB/MinD/ParA nucleotide binding domain-containing protein</fullName>
    </recommendedName>
</protein>
<sequence>MTDILNDEAEILNGVEELLLVTDETTEAESTENIQQMPEAVTAGEKTEAGNTVLPQTKTAVTNKKHWSRRLVIVTGDKGGVGKSTFARGLAQTYLDMKKEFLAFDADISNSHLSRFYGDKCLVRELDFFTEGNVDIFLDDLKELIEESLDAEGAVIPGKSLFLLELPPQSMRILKDVVQQMKFLSTVDELYDMRVTIVVVISRVMDSVKQLISLYDFCQDQVDYVVVKNLFFGSPENFVRYKESSDITDDLLNDSLDVIFVDMPGQYIQETCNYIYEADFFTVLAELNWKLTFLQPISHRSDCMEYFLQLLDFATDNASYVIVKNQHFDTRFKEYKQLIQQKLPLVGGTEIILTALHRDHYQAMEDLAKPYSQCFHEQSLYVLYRSYIYHWLKNFFKTVKNNQVASIYLGVSAGENIRNIAGVF</sequence>
<dbReference type="EMBL" id="JACJSI010000111">
    <property type="protein sequence ID" value="MBD2533739.1"/>
    <property type="molecule type" value="Genomic_DNA"/>
</dbReference>
<keyword evidence="3" id="KW-1185">Reference proteome</keyword>
<gene>
    <name evidence="2" type="ORF">H6G97_30965</name>
</gene>
<dbReference type="InterPro" id="IPR002586">
    <property type="entry name" value="CobQ/CobB/MinD/ParA_Nub-bd_dom"/>
</dbReference>
<dbReference type="Pfam" id="PF01656">
    <property type="entry name" value="CbiA"/>
    <property type="match status" value="1"/>
</dbReference>
<feature type="domain" description="CobQ/CobB/MinD/ParA nucleotide binding" evidence="1">
    <location>
        <begin position="72"/>
        <end position="201"/>
    </location>
</feature>
<evidence type="ECO:0000259" key="1">
    <source>
        <dbReference type="Pfam" id="PF01656"/>
    </source>
</evidence>
<dbReference type="InterPro" id="IPR027417">
    <property type="entry name" value="P-loop_NTPase"/>
</dbReference>
<organism evidence="2 3">
    <name type="scientific">Nostoc flagelliforme FACHB-838</name>
    <dbReference type="NCBI Taxonomy" id="2692904"/>
    <lineage>
        <taxon>Bacteria</taxon>
        <taxon>Bacillati</taxon>
        <taxon>Cyanobacteriota</taxon>
        <taxon>Cyanophyceae</taxon>
        <taxon>Nostocales</taxon>
        <taxon>Nostocaceae</taxon>
        <taxon>Nostoc</taxon>
    </lineage>
</organism>
<dbReference type="Gene3D" id="3.40.50.300">
    <property type="entry name" value="P-loop containing nucleotide triphosphate hydrolases"/>
    <property type="match status" value="1"/>
</dbReference>
<accession>A0ABR8DWC5</accession>
<name>A0ABR8DWC5_9NOSO</name>
<dbReference type="SUPFAM" id="SSF52540">
    <property type="entry name" value="P-loop containing nucleoside triphosphate hydrolases"/>
    <property type="match status" value="1"/>
</dbReference>
<evidence type="ECO:0000313" key="3">
    <source>
        <dbReference type="Proteomes" id="UP000623440"/>
    </source>
</evidence>
<comment type="caution">
    <text evidence="2">The sequence shown here is derived from an EMBL/GenBank/DDBJ whole genome shotgun (WGS) entry which is preliminary data.</text>
</comment>
<evidence type="ECO:0000313" key="2">
    <source>
        <dbReference type="EMBL" id="MBD2533739.1"/>
    </source>
</evidence>
<dbReference type="Proteomes" id="UP000623440">
    <property type="component" value="Unassembled WGS sequence"/>
</dbReference>
<dbReference type="RefSeq" id="WP_190944291.1">
    <property type="nucleotide sequence ID" value="NZ_JACJSI010000111.1"/>
</dbReference>
<proteinExistence type="predicted"/>